<accession>A0ABU2G570</accession>
<keyword evidence="5" id="KW-0732">Signal</keyword>
<dbReference type="Proteomes" id="UP001254813">
    <property type="component" value="Unassembled WGS sequence"/>
</dbReference>
<dbReference type="SUPFAM" id="SSF51445">
    <property type="entry name" value="(Trans)glycosidases"/>
    <property type="match status" value="1"/>
</dbReference>
<sequence>MGTLRDAAADAGVRVGAAVDADSLRTDTDYRRTLSSEFDAVVAENAMKWGRLSDGEGCYDFTDADDIVAFANRNDMYVRGHTLVWHRMYPDWLRPWSRSEASARRTLRTHVQTVAGRYRGRVDAWDVVNEAVADDGGLRETQWLASLGPEYLDRAFEWADDVSDADLFYNDYGADGLSAKSDAVYDLVSEMVARDVPIDGVGLQLHVFDETVPPADVAANVERLTELGLTVHVTELDVGIGEAVVDADEQADYYRDVVSAAVDAGAEAVVTWGVDDGQSWLPARGWGEAPLLFDERFRRKPAYHGVADALSK</sequence>
<dbReference type="Gene3D" id="3.20.20.80">
    <property type="entry name" value="Glycosidases"/>
    <property type="match status" value="1"/>
</dbReference>
<name>A0ABU2G570_9EURY</name>
<evidence type="ECO:0000256" key="5">
    <source>
        <dbReference type="ARBA" id="ARBA00022729"/>
    </source>
</evidence>
<evidence type="ECO:0000256" key="3">
    <source>
        <dbReference type="ARBA" id="ARBA00012590"/>
    </source>
</evidence>
<evidence type="ECO:0000256" key="4">
    <source>
        <dbReference type="ARBA" id="ARBA00022651"/>
    </source>
</evidence>
<protein>
    <recommendedName>
        <fullName evidence="3">endo-1,4-beta-xylanase</fullName>
        <ecNumber evidence="3">3.2.1.8</ecNumber>
    </recommendedName>
</protein>
<dbReference type="PANTHER" id="PTHR31490">
    <property type="entry name" value="GLYCOSYL HYDROLASE"/>
    <property type="match status" value="1"/>
</dbReference>
<dbReference type="PROSITE" id="PS51760">
    <property type="entry name" value="GH10_2"/>
    <property type="match status" value="1"/>
</dbReference>
<dbReference type="InterPro" id="IPR017853">
    <property type="entry name" value="GH"/>
</dbReference>
<evidence type="ECO:0000256" key="6">
    <source>
        <dbReference type="ARBA" id="ARBA00022801"/>
    </source>
</evidence>
<evidence type="ECO:0000259" key="10">
    <source>
        <dbReference type="PROSITE" id="PS51760"/>
    </source>
</evidence>
<dbReference type="SMART" id="SM00633">
    <property type="entry name" value="Glyco_10"/>
    <property type="match status" value="1"/>
</dbReference>
<evidence type="ECO:0000256" key="1">
    <source>
        <dbReference type="ARBA" id="ARBA00000681"/>
    </source>
</evidence>
<dbReference type="PANTHER" id="PTHR31490:SF88">
    <property type="entry name" value="BETA-XYLANASE"/>
    <property type="match status" value="1"/>
</dbReference>
<keyword evidence="6" id="KW-0378">Hydrolase</keyword>
<keyword evidence="7" id="KW-0119">Carbohydrate metabolism</keyword>
<dbReference type="EMBL" id="JAMQOQ010000004">
    <property type="protein sequence ID" value="MDS0295641.1"/>
    <property type="molecule type" value="Genomic_DNA"/>
</dbReference>
<dbReference type="PRINTS" id="PR00134">
    <property type="entry name" value="GLHYDRLASE10"/>
</dbReference>
<dbReference type="RefSeq" id="WP_310929581.1">
    <property type="nucleotide sequence ID" value="NZ_JAMQOQ010000004.1"/>
</dbReference>
<comment type="caution">
    <text evidence="11">The sequence shown here is derived from an EMBL/GenBank/DDBJ whole genome shotgun (WGS) entry which is preliminary data.</text>
</comment>
<evidence type="ECO:0000256" key="8">
    <source>
        <dbReference type="ARBA" id="ARBA00023295"/>
    </source>
</evidence>
<evidence type="ECO:0000313" key="12">
    <source>
        <dbReference type="Proteomes" id="UP001254813"/>
    </source>
</evidence>
<evidence type="ECO:0000313" key="11">
    <source>
        <dbReference type="EMBL" id="MDS0295641.1"/>
    </source>
</evidence>
<evidence type="ECO:0000256" key="7">
    <source>
        <dbReference type="ARBA" id="ARBA00023277"/>
    </source>
</evidence>
<dbReference type="InterPro" id="IPR044846">
    <property type="entry name" value="GH10"/>
</dbReference>
<evidence type="ECO:0000256" key="2">
    <source>
        <dbReference type="ARBA" id="ARBA00007495"/>
    </source>
</evidence>
<dbReference type="PROSITE" id="PS00591">
    <property type="entry name" value="GH10_1"/>
    <property type="match status" value="1"/>
</dbReference>
<reference evidence="11 12" key="1">
    <citation type="submission" date="2022-06" db="EMBL/GenBank/DDBJ databases">
        <title>Halogeometricum sp. a new haloarchaeum isolate from saline soil.</title>
        <authorList>
            <person name="Strakova D."/>
            <person name="Galisteo C."/>
            <person name="Sanchez-Porro C."/>
            <person name="Ventosa A."/>
        </authorList>
    </citation>
    <scope>NUCLEOTIDE SEQUENCE [LARGE SCALE GENOMIC DNA]</scope>
    <source>
        <strain evidence="12">S3BR25-2</strain>
    </source>
</reference>
<evidence type="ECO:0000256" key="9">
    <source>
        <dbReference type="ARBA" id="ARBA00023326"/>
    </source>
</evidence>
<organism evidence="11 12">
    <name type="scientific">Halogeometricum luteum</name>
    <dbReference type="NCBI Taxonomy" id="2950537"/>
    <lineage>
        <taxon>Archaea</taxon>
        <taxon>Methanobacteriati</taxon>
        <taxon>Methanobacteriota</taxon>
        <taxon>Stenosarchaea group</taxon>
        <taxon>Halobacteria</taxon>
        <taxon>Halobacteriales</taxon>
        <taxon>Haloferacaceae</taxon>
        <taxon>Halogeometricum</taxon>
    </lineage>
</organism>
<dbReference type="EC" id="3.2.1.8" evidence="3"/>
<proteinExistence type="inferred from homology"/>
<dbReference type="InterPro" id="IPR001000">
    <property type="entry name" value="GH10_dom"/>
</dbReference>
<dbReference type="InterPro" id="IPR031158">
    <property type="entry name" value="GH10_AS"/>
</dbReference>
<keyword evidence="9" id="KW-0624">Polysaccharide degradation</keyword>
<keyword evidence="8" id="KW-0326">Glycosidase</keyword>
<feature type="domain" description="GH10" evidence="10">
    <location>
        <begin position="1"/>
        <end position="309"/>
    </location>
</feature>
<gene>
    <name evidence="11" type="ORF">NDI79_15815</name>
</gene>
<dbReference type="Pfam" id="PF00331">
    <property type="entry name" value="Glyco_hydro_10"/>
    <property type="match status" value="1"/>
</dbReference>
<comment type="similarity">
    <text evidence="2">Belongs to the glycosyl hydrolase 10 (cellulase F) family.</text>
</comment>
<keyword evidence="12" id="KW-1185">Reference proteome</keyword>
<keyword evidence="4" id="KW-0858">Xylan degradation</keyword>
<comment type="catalytic activity">
    <reaction evidence="1">
        <text>Endohydrolysis of (1-&gt;4)-beta-D-xylosidic linkages in xylans.</text>
        <dbReference type="EC" id="3.2.1.8"/>
    </reaction>
</comment>